<evidence type="ECO:0000256" key="2">
    <source>
        <dbReference type="ARBA" id="ARBA00012224"/>
    </source>
</evidence>
<dbReference type="Pfam" id="PF00155">
    <property type="entry name" value="Aminotran_1_2"/>
    <property type="match status" value="1"/>
</dbReference>
<dbReference type="EMBL" id="JAKOGG010000866">
    <property type="protein sequence ID" value="MCS4559149.1"/>
    <property type="molecule type" value="Genomic_DNA"/>
</dbReference>
<keyword evidence="3" id="KW-0663">Pyridoxal phosphate</keyword>
<comment type="cofactor">
    <cofactor evidence="1">
        <name>pyridoxal 5'-phosphate</name>
        <dbReference type="ChEBI" id="CHEBI:597326"/>
    </cofactor>
</comment>
<dbReference type="Proteomes" id="UP001201549">
    <property type="component" value="Unassembled WGS sequence"/>
</dbReference>
<reference evidence="7 8" key="1">
    <citation type="submission" date="2022-02" db="EMBL/GenBank/DDBJ databases">
        <authorList>
            <person name="Zhuang L."/>
        </authorList>
    </citation>
    <scope>NUCLEOTIDE SEQUENCE [LARGE SCALE GENOMIC DNA]</scope>
    <source>
        <strain evidence="7 8">C32</strain>
    </source>
</reference>
<dbReference type="InterPro" id="IPR015424">
    <property type="entry name" value="PyrdxlP-dep_Trfase"/>
</dbReference>
<dbReference type="GO" id="GO:0008483">
    <property type="term" value="F:transaminase activity"/>
    <property type="evidence" value="ECO:0007669"/>
    <property type="project" value="UniProtKB-KW"/>
</dbReference>
<accession>A0ABT2FS47</accession>
<protein>
    <recommendedName>
        <fullName evidence="2">cysteine-S-conjugate beta-lyase</fullName>
        <ecNumber evidence="2">4.4.1.13</ecNumber>
    </recommendedName>
</protein>
<evidence type="ECO:0000256" key="4">
    <source>
        <dbReference type="ARBA" id="ARBA00023239"/>
    </source>
</evidence>
<sequence>YGVLVVADEIHGDLVIEGEDYTPTFSLDPIILSNVITLVSTSKTFNLASLQAATAIIANPLLRSRFAQAANRQGIV</sequence>
<dbReference type="Gene3D" id="3.40.640.10">
    <property type="entry name" value="Type I PLP-dependent aspartate aminotransferase-like (Major domain)"/>
    <property type="match status" value="1"/>
</dbReference>
<organism evidence="7 8">
    <name type="scientific">Shewanella electrica</name>
    <dbReference type="NCBI Taxonomy" id="515560"/>
    <lineage>
        <taxon>Bacteria</taxon>
        <taxon>Pseudomonadati</taxon>
        <taxon>Pseudomonadota</taxon>
        <taxon>Gammaproteobacteria</taxon>
        <taxon>Alteromonadales</taxon>
        <taxon>Shewanellaceae</taxon>
        <taxon>Shewanella</taxon>
    </lineage>
</organism>
<keyword evidence="8" id="KW-1185">Reference proteome</keyword>
<dbReference type="RefSeq" id="WP_238899155.1">
    <property type="nucleotide sequence ID" value="NZ_JAKOGG010000866.1"/>
</dbReference>
<reference evidence="8" key="2">
    <citation type="submission" date="2023-07" db="EMBL/GenBank/DDBJ databases">
        <title>Shewanella mangrovi sp. nov., an acetaldehyde- degrading bacterium isolated from mangrove sediment.</title>
        <authorList>
            <person name="Liu Y."/>
        </authorList>
    </citation>
    <scope>NUCLEOTIDE SEQUENCE [LARGE SCALE GENOMIC DNA]</scope>
    <source>
        <strain evidence="8">C32</strain>
    </source>
</reference>
<feature type="non-terminal residue" evidence="7">
    <location>
        <position position="76"/>
    </location>
</feature>
<feature type="domain" description="Aminotransferase class I/classII large" evidence="6">
    <location>
        <begin position="1"/>
        <end position="70"/>
    </location>
</feature>
<name>A0ABT2FS47_9GAMM</name>
<evidence type="ECO:0000256" key="5">
    <source>
        <dbReference type="ARBA" id="ARBA00037974"/>
    </source>
</evidence>
<proteinExistence type="inferred from homology"/>
<dbReference type="InterPro" id="IPR004839">
    <property type="entry name" value="Aminotransferase_I/II_large"/>
</dbReference>
<evidence type="ECO:0000256" key="3">
    <source>
        <dbReference type="ARBA" id="ARBA00022898"/>
    </source>
</evidence>
<dbReference type="InterPro" id="IPR015421">
    <property type="entry name" value="PyrdxlP-dep_Trfase_major"/>
</dbReference>
<comment type="caution">
    <text evidence="7">The sequence shown here is derived from an EMBL/GenBank/DDBJ whole genome shotgun (WGS) entry which is preliminary data.</text>
</comment>
<dbReference type="EC" id="4.4.1.13" evidence="2"/>
<feature type="non-terminal residue" evidence="7">
    <location>
        <position position="1"/>
    </location>
</feature>
<dbReference type="PANTHER" id="PTHR43525">
    <property type="entry name" value="PROTEIN MALY"/>
    <property type="match status" value="1"/>
</dbReference>
<keyword evidence="7" id="KW-0032">Aminotransferase</keyword>
<dbReference type="InterPro" id="IPR051798">
    <property type="entry name" value="Class-II_PLP-Dep_Aminotrans"/>
</dbReference>
<dbReference type="SUPFAM" id="SSF53383">
    <property type="entry name" value="PLP-dependent transferases"/>
    <property type="match status" value="1"/>
</dbReference>
<gene>
    <name evidence="7" type="ORF">L9G74_22280</name>
</gene>
<dbReference type="PANTHER" id="PTHR43525:SF1">
    <property type="entry name" value="PROTEIN MALY"/>
    <property type="match status" value="1"/>
</dbReference>
<evidence type="ECO:0000256" key="1">
    <source>
        <dbReference type="ARBA" id="ARBA00001933"/>
    </source>
</evidence>
<evidence type="ECO:0000313" key="8">
    <source>
        <dbReference type="Proteomes" id="UP001201549"/>
    </source>
</evidence>
<comment type="similarity">
    <text evidence="5">Belongs to the class-II pyridoxal-phosphate-dependent aminotransferase family. MalY/PatB cystathionine beta-lyase subfamily.</text>
</comment>
<evidence type="ECO:0000259" key="6">
    <source>
        <dbReference type="Pfam" id="PF00155"/>
    </source>
</evidence>
<keyword evidence="7" id="KW-0808">Transferase</keyword>
<keyword evidence="4" id="KW-0456">Lyase</keyword>
<evidence type="ECO:0000313" key="7">
    <source>
        <dbReference type="EMBL" id="MCS4559149.1"/>
    </source>
</evidence>